<dbReference type="EMBL" id="UINC01117561">
    <property type="protein sequence ID" value="SVC90063.1"/>
    <property type="molecule type" value="Genomic_DNA"/>
</dbReference>
<accession>A0A382QX06</accession>
<organism evidence="1">
    <name type="scientific">marine metagenome</name>
    <dbReference type="NCBI Taxonomy" id="408172"/>
    <lineage>
        <taxon>unclassified sequences</taxon>
        <taxon>metagenomes</taxon>
        <taxon>ecological metagenomes</taxon>
    </lineage>
</organism>
<dbReference type="Gene3D" id="3.40.50.2000">
    <property type="entry name" value="Glycogen Phosphorylase B"/>
    <property type="match status" value="1"/>
</dbReference>
<gene>
    <name evidence="1" type="ORF">METZ01_LOCUS342917</name>
</gene>
<sequence>MKNDIIIISPFQFSMRRGVESFTYNLSNHLAEFYNLKIIIYTWSNKNPINWGKWHNKIIIRKVPYSRYYQKLIAKIFYWFWNKIDRTDKIICNFLWYGETAIFDKNKDILIIHNPISQIPLRYKFVQKYIDYNTLIIFDSNHSLNEFKAIYNNYNNCKMIHTGVDTKYFRASENNKNNNKLSLICISEFEER</sequence>
<evidence type="ECO:0008006" key="2">
    <source>
        <dbReference type="Google" id="ProtNLM"/>
    </source>
</evidence>
<feature type="non-terminal residue" evidence="1">
    <location>
        <position position="192"/>
    </location>
</feature>
<protein>
    <recommendedName>
        <fullName evidence="2">Glycosyltransferase subfamily 4-like N-terminal domain-containing protein</fullName>
    </recommendedName>
</protein>
<evidence type="ECO:0000313" key="1">
    <source>
        <dbReference type="EMBL" id="SVC90063.1"/>
    </source>
</evidence>
<dbReference type="AlphaFoldDB" id="A0A382QX06"/>
<reference evidence="1" key="1">
    <citation type="submission" date="2018-05" db="EMBL/GenBank/DDBJ databases">
        <authorList>
            <person name="Lanie J.A."/>
            <person name="Ng W.-L."/>
            <person name="Kazmierczak K.M."/>
            <person name="Andrzejewski T.M."/>
            <person name="Davidsen T.M."/>
            <person name="Wayne K.J."/>
            <person name="Tettelin H."/>
            <person name="Glass J.I."/>
            <person name="Rusch D."/>
            <person name="Podicherti R."/>
            <person name="Tsui H.-C.T."/>
            <person name="Winkler M.E."/>
        </authorList>
    </citation>
    <scope>NUCLEOTIDE SEQUENCE</scope>
</reference>
<name>A0A382QX06_9ZZZZ</name>
<proteinExistence type="predicted"/>
<dbReference type="SUPFAM" id="SSF53756">
    <property type="entry name" value="UDP-Glycosyltransferase/glycogen phosphorylase"/>
    <property type="match status" value="1"/>
</dbReference>